<sequence length="602" mass="66176">MELSILLVFIIIGISIVLFITELFPIDKIAFFIIVALVLLQLTSPEEAISGFANPATITILALMILAVGLEENGVIQLLSDNVKKLKTLPLILITPAFMLISASISAFISTTAVVIIFIKIVTQLSEKYNFSSSRLLMPISFAGILGGSCTLMGTSTNLIVNAVAKNHGVESFSFFEFTKYGIIFFIIGLVIMTIATRFLPTSKHSDLRKSYDIESYVFSIKVSEDSPLIGKTFGSIDIFDNEEVKLLKLIRAKQVINDPGKYIKLMAHDDLILMSNLENFQSLMKKNGLILNEKRKRQKDIEDESTDELKRELTYVEILILPGSNLIGKTLKVLRRISFRGAYPIAIKKRRNLRNTKERLLRKNIKDINLKPGDRVLLEIEEHKISNLYDMENIAILNEHEFKPVASNKKRILALLILLGVIGLAASGTLSILAASIAGVGAMLLANIIQLESVYQKVNWQIIFLLAGMIPLGVAMTNSGADVWLSKNLLALVSDQAPIIVLGLLFGTTMLLSGVISNNATAIIMTPISIAVASGLGLDIKPFLLAVMFGANFSFFTPVGYQTNALIYGTGIYKFKHFLIIGGILSLTLWIAGTFLLSMGL</sequence>
<proteinExistence type="predicted"/>
<keyword evidence="4" id="KW-0677">Repeat</keyword>
<evidence type="ECO:0000256" key="6">
    <source>
        <dbReference type="ARBA" id="ARBA00023136"/>
    </source>
</evidence>
<feature type="transmembrane region" description="Helical" evidence="7">
    <location>
        <begin position="90"/>
        <end position="119"/>
    </location>
</feature>
<dbReference type="PANTHER" id="PTHR43652">
    <property type="entry name" value="BASIC AMINO ACID ANTIPORTER YFCC-RELATED"/>
    <property type="match status" value="1"/>
</dbReference>
<gene>
    <name evidence="9" type="ORF">DFQ11_102532</name>
</gene>
<feature type="transmembrane region" description="Helical" evidence="7">
    <location>
        <begin position="576"/>
        <end position="598"/>
    </location>
</feature>
<name>A0A2V4WY53_9FLAO</name>
<evidence type="ECO:0000313" key="10">
    <source>
        <dbReference type="Proteomes" id="UP000248054"/>
    </source>
</evidence>
<feature type="transmembrane region" description="Helical" evidence="7">
    <location>
        <begin position="490"/>
        <end position="513"/>
    </location>
</feature>
<dbReference type="OrthoDB" id="9765532at2"/>
<feature type="transmembrane region" description="Helical" evidence="7">
    <location>
        <begin position="414"/>
        <end position="447"/>
    </location>
</feature>
<dbReference type="GO" id="GO:0005886">
    <property type="term" value="C:plasma membrane"/>
    <property type="evidence" value="ECO:0007669"/>
    <property type="project" value="TreeGrafter"/>
</dbReference>
<dbReference type="GO" id="GO:0006813">
    <property type="term" value="P:potassium ion transport"/>
    <property type="evidence" value="ECO:0007669"/>
    <property type="project" value="InterPro"/>
</dbReference>
<keyword evidence="3 7" id="KW-0812">Transmembrane</keyword>
<dbReference type="RefSeq" id="WP_110475313.1">
    <property type="nucleotide sequence ID" value="NZ_BMWQ01000002.1"/>
</dbReference>
<dbReference type="AlphaFoldDB" id="A0A2V4WY53"/>
<dbReference type="EMBL" id="QJTD01000002">
    <property type="protein sequence ID" value="PYE81952.1"/>
    <property type="molecule type" value="Genomic_DNA"/>
</dbReference>
<comment type="subcellular location">
    <subcellularLocation>
        <location evidence="1">Membrane</location>
        <topology evidence="1">Multi-pass membrane protein</topology>
    </subcellularLocation>
</comment>
<evidence type="ECO:0000256" key="4">
    <source>
        <dbReference type="ARBA" id="ARBA00022737"/>
    </source>
</evidence>
<feature type="transmembrane region" description="Helical" evidence="7">
    <location>
        <begin position="51"/>
        <end position="70"/>
    </location>
</feature>
<keyword evidence="2" id="KW-0813">Transport</keyword>
<dbReference type="InterPro" id="IPR004680">
    <property type="entry name" value="Cit_transptr-like_dom"/>
</dbReference>
<comment type="caution">
    <text evidence="9">The sequence shown here is derived from an EMBL/GenBank/DDBJ whole genome shotgun (WGS) entry which is preliminary data.</text>
</comment>
<accession>A0A2V4WY53</accession>
<keyword evidence="10" id="KW-1185">Reference proteome</keyword>
<dbReference type="InterPro" id="IPR051679">
    <property type="entry name" value="DASS-Related_Transporters"/>
</dbReference>
<evidence type="ECO:0000256" key="3">
    <source>
        <dbReference type="ARBA" id="ARBA00022692"/>
    </source>
</evidence>
<protein>
    <submittedName>
        <fullName evidence="9">Di/tricarboxylate transporter</fullName>
    </submittedName>
</protein>
<evidence type="ECO:0000256" key="2">
    <source>
        <dbReference type="ARBA" id="ARBA00022448"/>
    </source>
</evidence>
<feature type="transmembrane region" description="Helical" evidence="7">
    <location>
        <begin position="140"/>
        <end position="161"/>
    </location>
</feature>
<feature type="transmembrane region" description="Helical" evidence="7">
    <location>
        <begin position="181"/>
        <end position="200"/>
    </location>
</feature>
<evidence type="ECO:0000313" key="9">
    <source>
        <dbReference type="EMBL" id="PYE81952.1"/>
    </source>
</evidence>
<evidence type="ECO:0000256" key="7">
    <source>
        <dbReference type="SAM" id="Phobius"/>
    </source>
</evidence>
<feature type="transmembrane region" description="Helical" evidence="7">
    <location>
        <begin position="6"/>
        <end position="39"/>
    </location>
</feature>
<dbReference type="Pfam" id="PF03600">
    <property type="entry name" value="CitMHS"/>
    <property type="match status" value="1"/>
</dbReference>
<dbReference type="Proteomes" id="UP000248054">
    <property type="component" value="Unassembled WGS sequence"/>
</dbReference>
<dbReference type="PROSITE" id="PS51202">
    <property type="entry name" value="RCK_C"/>
    <property type="match status" value="2"/>
</dbReference>
<feature type="domain" description="RCK C-terminal" evidence="8">
    <location>
        <begin position="206"/>
        <end position="290"/>
    </location>
</feature>
<reference evidence="9 10" key="1">
    <citation type="submission" date="2018-06" db="EMBL/GenBank/DDBJ databases">
        <title>Genomic Encyclopedia of Type Strains, Phase III (KMG-III): the genomes of soil and plant-associated and newly described type strains.</title>
        <authorList>
            <person name="Whitman W."/>
        </authorList>
    </citation>
    <scope>NUCLEOTIDE SEQUENCE [LARGE SCALE GENOMIC DNA]</scope>
    <source>
        <strain evidence="9 10">CECT 7945</strain>
    </source>
</reference>
<evidence type="ECO:0000256" key="5">
    <source>
        <dbReference type="ARBA" id="ARBA00022989"/>
    </source>
</evidence>
<keyword evidence="6 7" id="KW-0472">Membrane</keyword>
<feature type="domain" description="RCK C-terminal" evidence="8">
    <location>
        <begin position="304"/>
        <end position="395"/>
    </location>
</feature>
<dbReference type="GO" id="GO:0008324">
    <property type="term" value="F:monoatomic cation transmembrane transporter activity"/>
    <property type="evidence" value="ECO:0007669"/>
    <property type="project" value="InterPro"/>
</dbReference>
<dbReference type="InterPro" id="IPR036721">
    <property type="entry name" value="RCK_C_sf"/>
</dbReference>
<feature type="transmembrane region" description="Helical" evidence="7">
    <location>
        <begin position="459"/>
        <end position="478"/>
    </location>
</feature>
<dbReference type="Gene3D" id="3.30.70.1450">
    <property type="entry name" value="Regulator of K+ conductance, C-terminal domain"/>
    <property type="match status" value="1"/>
</dbReference>
<dbReference type="PANTHER" id="PTHR43652:SF2">
    <property type="entry name" value="BASIC AMINO ACID ANTIPORTER YFCC-RELATED"/>
    <property type="match status" value="1"/>
</dbReference>
<dbReference type="InterPro" id="IPR006037">
    <property type="entry name" value="RCK_C"/>
</dbReference>
<keyword evidence="5 7" id="KW-1133">Transmembrane helix</keyword>
<dbReference type="SUPFAM" id="SSF116726">
    <property type="entry name" value="TrkA C-terminal domain-like"/>
    <property type="match status" value="2"/>
</dbReference>
<organism evidence="9 10">
    <name type="scientific">Winogradskyella epiphytica</name>
    <dbReference type="NCBI Taxonomy" id="262005"/>
    <lineage>
        <taxon>Bacteria</taxon>
        <taxon>Pseudomonadati</taxon>
        <taxon>Bacteroidota</taxon>
        <taxon>Flavobacteriia</taxon>
        <taxon>Flavobacteriales</taxon>
        <taxon>Flavobacteriaceae</taxon>
        <taxon>Winogradskyella</taxon>
    </lineage>
</organism>
<evidence type="ECO:0000256" key="1">
    <source>
        <dbReference type="ARBA" id="ARBA00004141"/>
    </source>
</evidence>
<evidence type="ECO:0000259" key="8">
    <source>
        <dbReference type="PROSITE" id="PS51202"/>
    </source>
</evidence>